<proteinExistence type="predicted"/>
<feature type="region of interest" description="Disordered" evidence="1">
    <location>
        <begin position="1"/>
        <end position="114"/>
    </location>
</feature>
<organism evidence="3 4">
    <name type="scientific">Chaetomium globosum (strain ATCC 6205 / CBS 148.51 / DSM 1962 / NBRC 6347 / NRRL 1970)</name>
    <name type="common">Soil fungus</name>
    <dbReference type="NCBI Taxonomy" id="306901"/>
    <lineage>
        <taxon>Eukaryota</taxon>
        <taxon>Fungi</taxon>
        <taxon>Dikarya</taxon>
        <taxon>Ascomycota</taxon>
        <taxon>Pezizomycotina</taxon>
        <taxon>Sordariomycetes</taxon>
        <taxon>Sordariomycetidae</taxon>
        <taxon>Sordariales</taxon>
        <taxon>Chaetomiaceae</taxon>
        <taxon>Chaetomium</taxon>
    </lineage>
</organism>
<sequence>MSEGLPSSPLSSPPESVVNVRLGSPVKDDKASPVSSNHVESKVETVAENVVIAKQPTASPERKVEGEKKPLSHDSDESGQSSVQKRKASISKNPASTKKPRHAAPAARKSAQDKKWEAPFVFTDSKSPLVNADLRAILLHPLAWDILTPEEKQDVLAKFPDETHLLDVGTQDARPNPVSLRNDDNFRYDCARYCENIQLGRHDEEWLSQAWVAHEKHKRGDYDQFLRERFEDEWETKLPAEH</sequence>
<dbReference type="STRING" id="306901.Q2GW83"/>
<dbReference type="GeneID" id="4393494"/>
<name>Q2GW83_CHAGB</name>
<dbReference type="EMBL" id="CH408033">
    <property type="protein sequence ID" value="EAQ86518.1"/>
    <property type="molecule type" value="Genomic_DNA"/>
</dbReference>
<dbReference type="InterPro" id="IPR028020">
    <property type="entry name" value="ASX_DEUBAD_dom"/>
</dbReference>
<evidence type="ECO:0000259" key="2">
    <source>
        <dbReference type="Pfam" id="PF13919"/>
    </source>
</evidence>
<evidence type="ECO:0000313" key="4">
    <source>
        <dbReference type="Proteomes" id="UP000001056"/>
    </source>
</evidence>
<gene>
    <name evidence="3" type="ORF">CHGG_07771</name>
</gene>
<feature type="compositionally biased region" description="Low complexity" evidence="1">
    <location>
        <begin position="1"/>
        <end position="16"/>
    </location>
</feature>
<dbReference type="eggNOG" id="ENOG502SP7R">
    <property type="taxonomic scope" value="Eukaryota"/>
</dbReference>
<feature type="domain" description="ASX DEUBAD" evidence="2">
    <location>
        <begin position="107"/>
        <end position="235"/>
    </location>
</feature>
<dbReference type="Proteomes" id="UP000001056">
    <property type="component" value="Unassembled WGS sequence"/>
</dbReference>
<dbReference type="Pfam" id="PF13919">
    <property type="entry name" value="ASXH"/>
    <property type="match status" value="1"/>
</dbReference>
<dbReference type="HOGENOM" id="CLU_068524_0_0_1"/>
<dbReference type="InParanoid" id="Q2GW83"/>
<reference evidence="4" key="1">
    <citation type="journal article" date="2015" name="Genome Announc.">
        <title>Draft genome sequence of the cellulolytic fungus Chaetomium globosum.</title>
        <authorList>
            <person name="Cuomo C.A."/>
            <person name="Untereiner W.A."/>
            <person name="Ma L.-J."/>
            <person name="Grabherr M."/>
            <person name="Birren B.W."/>
        </authorList>
    </citation>
    <scope>NUCLEOTIDE SEQUENCE [LARGE SCALE GENOMIC DNA]</scope>
    <source>
        <strain evidence="4">ATCC 6205 / CBS 148.51 / DSM 1962 / NBRC 6347 / NRRL 1970</strain>
    </source>
</reference>
<dbReference type="VEuPathDB" id="FungiDB:CHGG_07771"/>
<dbReference type="AlphaFoldDB" id="Q2GW83"/>
<dbReference type="OMA" id="FEDEWET"/>
<feature type="compositionally biased region" description="Basic and acidic residues" evidence="1">
    <location>
        <begin position="60"/>
        <end position="76"/>
    </location>
</feature>
<dbReference type="OrthoDB" id="2289918at2759"/>
<accession>Q2GW83</accession>
<dbReference type="RefSeq" id="XP_001225427.1">
    <property type="nucleotide sequence ID" value="XM_001225426.1"/>
</dbReference>
<evidence type="ECO:0000313" key="3">
    <source>
        <dbReference type="EMBL" id="EAQ86518.1"/>
    </source>
</evidence>
<protein>
    <recommendedName>
        <fullName evidence="2">ASX DEUBAD domain-containing protein</fullName>
    </recommendedName>
</protein>
<keyword evidence="4" id="KW-1185">Reference proteome</keyword>
<evidence type="ECO:0000256" key="1">
    <source>
        <dbReference type="SAM" id="MobiDB-lite"/>
    </source>
</evidence>